<accession>A0AAP3V2N8</accession>
<dbReference type="Pfam" id="PF03824">
    <property type="entry name" value="NicO"/>
    <property type="match status" value="2"/>
</dbReference>
<dbReference type="EMBL" id="JARGEQ010000040">
    <property type="protein sequence ID" value="MDF1585782.1"/>
    <property type="molecule type" value="Genomic_DNA"/>
</dbReference>
<keyword evidence="4 13" id="KW-0813">Transport</keyword>
<comment type="similarity">
    <text evidence="13">Belongs to the NiCoT transporter (TC 2.A.52) family.</text>
</comment>
<evidence type="ECO:0000313" key="16">
    <source>
        <dbReference type="Proteomes" id="UP001301140"/>
    </source>
</evidence>
<protein>
    <recommendedName>
        <fullName evidence="13">Nickel/cobalt efflux system</fullName>
    </recommendedName>
</protein>
<feature type="transmembrane region" description="Helical" evidence="13">
    <location>
        <begin position="71"/>
        <end position="92"/>
    </location>
</feature>
<dbReference type="AlphaFoldDB" id="A0AAP3V2N8"/>
<dbReference type="Proteomes" id="UP001301140">
    <property type="component" value="Unassembled WGS sequence"/>
</dbReference>
<evidence type="ECO:0000256" key="11">
    <source>
        <dbReference type="ARBA" id="ARBA00023136"/>
    </source>
</evidence>
<proteinExistence type="inferred from homology"/>
<dbReference type="InterPro" id="IPR051224">
    <property type="entry name" value="NiCoT_RcnA"/>
</dbReference>
<keyword evidence="11 13" id="KW-0472">Membrane</keyword>
<dbReference type="PANTHER" id="PTHR40659:SF1">
    <property type="entry name" value="NICKEL_COBALT EFFLUX SYSTEM RCNA"/>
    <property type="match status" value="1"/>
</dbReference>
<keyword evidence="8 13" id="KW-1133">Transmembrane helix</keyword>
<dbReference type="GO" id="GO:0015099">
    <property type="term" value="F:nickel cation transmembrane transporter activity"/>
    <property type="evidence" value="ECO:0007669"/>
    <property type="project" value="UniProtKB-UniRule"/>
</dbReference>
<feature type="transmembrane region" description="Helical" evidence="13">
    <location>
        <begin position="113"/>
        <end position="135"/>
    </location>
</feature>
<keyword evidence="6" id="KW-0533">Nickel</keyword>
<dbReference type="GO" id="GO:0010045">
    <property type="term" value="P:response to nickel cation"/>
    <property type="evidence" value="ECO:0007669"/>
    <property type="project" value="TreeGrafter"/>
</dbReference>
<name>A0AAP3V2N8_9PROT</name>
<dbReference type="PANTHER" id="PTHR40659">
    <property type="entry name" value="NICKEL/COBALT EFFLUX SYSTEM RCNA"/>
    <property type="match status" value="1"/>
</dbReference>
<dbReference type="InterPro" id="IPR011541">
    <property type="entry name" value="Ni/Co_transpt_high_affinity"/>
</dbReference>
<organism evidence="15 16">
    <name type="scientific">Marinimicrococcus flavescens</name>
    <dbReference type="NCBI Taxonomy" id="3031815"/>
    <lineage>
        <taxon>Bacteria</taxon>
        <taxon>Pseudomonadati</taxon>
        <taxon>Pseudomonadota</taxon>
        <taxon>Alphaproteobacteria</taxon>
        <taxon>Geminicoccales</taxon>
        <taxon>Geminicoccaceae</taxon>
        <taxon>Marinimicrococcus</taxon>
    </lineage>
</organism>
<reference evidence="15 16" key="1">
    <citation type="submission" date="2023-03" db="EMBL/GenBank/DDBJ databases">
        <title>YIM 152171 draft genome.</title>
        <authorList>
            <person name="Yang Z."/>
        </authorList>
    </citation>
    <scope>NUCLEOTIDE SEQUENCE [LARGE SCALE GENOMIC DNA]</scope>
    <source>
        <strain evidence="15 16">YIM 152171</strain>
    </source>
</reference>
<evidence type="ECO:0000256" key="12">
    <source>
        <dbReference type="ARBA" id="ARBA00023285"/>
    </source>
</evidence>
<evidence type="ECO:0000256" key="4">
    <source>
        <dbReference type="ARBA" id="ARBA00022448"/>
    </source>
</evidence>
<dbReference type="GO" id="GO:0046583">
    <property type="term" value="F:monoatomic cation efflux transmembrane transporter activity"/>
    <property type="evidence" value="ECO:0007669"/>
    <property type="project" value="TreeGrafter"/>
</dbReference>
<gene>
    <name evidence="15" type="ORF">PZ740_05210</name>
</gene>
<evidence type="ECO:0000256" key="5">
    <source>
        <dbReference type="ARBA" id="ARBA00022475"/>
    </source>
</evidence>
<sequence length="330" mass="33298">MRVMRAGALSGLCLAALTVLALVPVPAAAAFAVPDPSMLGRATAWIMEQQRAFHQELTQGLKTIEAGGGTAAAMGLVTASFLYGVFHAAGPGHGKAVLSAYLLTHKESMTRGLWLAAAAALCQGLTAIVLVYGLIGLAGWLPREASTAVAWSERLSYMLVLLLGGLLAARAARALVSAVRAGIAGPARLQHHEHEHEHGCGCGHAHTPSAEQLAGATDLRAMLGLILSIGLRPCSGAVLVLVFAHVTGLAWAGIAAVAAMSAGTALAVAGLAFLAVNARHWAVALAVGRQGRAAYRVAAALAALGGGIAIIAVGLSLMAASFAPAHPLGL</sequence>
<feature type="transmembrane region" description="Helical" evidence="13">
    <location>
        <begin position="222"/>
        <end position="244"/>
    </location>
</feature>
<keyword evidence="7 13" id="KW-0812">Transmembrane</keyword>
<evidence type="ECO:0000256" key="7">
    <source>
        <dbReference type="ARBA" id="ARBA00022692"/>
    </source>
</evidence>
<comment type="caution">
    <text evidence="15">The sequence shown here is derived from an EMBL/GenBank/DDBJ whole genome shotgun (WGS) entry which is preliminary data.</text>
</comment>
<feature type="transmembrane region" description="Helical" evidence="13">
    <location>
        <begin position="250"/>
        <end position="276"/>
    </location>
</feature>
<dbReference type="GO" id="GO:0032025">
    <property type="term" value="P:response to cobalt ion"/>
    <property type="evidence" value="ECO:0007669"/>
    <property type="project" value="TreeGrafter"/>
</dbReference>
<dbReference type="GO" id="GO:0005886">
    <property type="term" value="C:plasma membrane"/>
    <property type="evidence" value="ECO:0007669"/>
    <property type="project" value="UniProtKB-SubCell"/>
</dbReference>
<keyword evidence="9" id="KW-0406">Ion transport</keyword>
<dbReference type="GO" id="GO:0006824">
    <property type="term" value="P:cobalt ion transport"/>
    <property type="evidence" value="ECO:0007669"/>
    <property type="project" value="UniProtKB-KW"/>
</dbReference>
<evidence type="ECO:0000256" key="14">
    <source>
        <dbReference type="SAM" id="SignalP"/>
    </source>
</evidence>
<feature type="transmembrane region" description="Helical" evidence="13">
    <location>
        <begin position="297"/>
        <end position="323"/>
    </location>
</feature>
<evidence type="ECO:0000256" key="13">
    <source>
        <dbReference type="RuleBase" id="RU362101"/>
    </source>
</evidence>
<keyword evidence="3" id="KW-0171">Cobalt transport</keyword>
<feature type="transmembrane region" description="Helical" evidence="13">
    <location>
        <begin position="155"/>
        <end position="172"/>
    </location>
</feature>
<dbReference type="RefSeq" id="WP_327788198.1">
    <property type="nucleotide sequence ID" value="NZ_JARGEQ010000040.1"/>
</dbReference>
<evidence type="ECO:0000256" key="9">
    <source>
        <dbReference type="ARBA" id="ARBA00023065"/>
    </source>
</evidence>
<feature type="chain" id="PRO_5042996162" description="Nickel/cobalt efflux system" evidence="14">
    <location>
        <begin position="30"/>
        <end position="330"/>
    </location>
</feature>
<keyword evidence="12" id="KW-0170">Cobalt</keyword>
<evidence type="ECO:0000256" key="3">
    <source>
        <dbReference type="ARBA" id="ARBA00022426"/>
    </source>
</evidence>
<keyword evidence="16" id="KW-1185">Reference proteome</keyword>
<keyword evidence="10" id="KW-0921">Nickel transport</keyword>
<keyword evidence="5" id="KW-1003">Cell membrane</keyword>
<evidence type="ECO:0000256" key="2">
    <source>
        <dbReference type="ARBA" id="ARBA00004651"/>
    </source>
</evidence>
<evidence type="ECO:0000256" key="8">
    <source>
        <dbReference type="ARBA" id="ARBA00022989"/>
    </source>
</evidence>
<evidence type="ECO:0000256" key="10">
    <source>
        <dbReference type="ARBA" id="ARBA00023112"/>
    </source>
</evidence>
<keyword evidence="14" id="KW-0732">Signal</keyword>
<feature type="signal peptide" evidence="14">
    <location>
        <begin position="1"/>
        <end position="29"/>
    </location>
</feature>
<evidence type="ECO:0000313" key="15">
    <source>
        <dbReference type="EMBL" id="MDF1585782.1"/>
    </source>
</evidence>
<comment type="subcellular location">
    <subcellularLocation>
        <location evidence="2 13">Cell membrane</location>
        <topology evidence="2 13">Multi-pass membrane protein</topology>
    </subcellularLocation>
</comment>
<comment type="function">
    <text evidence="1">Efflux system for nickel and cobalt.</text>
</comment>
<evidence type="ECO:0000256" key="6">
    <source>
        <dbReference type="ARBA" id="ARBA00022596"/>
    </source>
</evidence>
<evidence type="ECO:0000256" key="1">
    <source>
        <dbReference type="ARBA" id="ARBA00002510"/>
    </source>
</evidence>